<dbReference type="EMBL" id="CP018839">
    <property type="protein sequence ID" value="APR05322.1"/>
    <property type="molecule type" value="Genomic_DNA"/>
</dbReference>
<organism evidence="1 2">
    <name type="scientific">Thauera chlorobenzoica</name>
    <dbReference type="NCBI Taxonomy" id="96773"/>
    <lineage>
        <taxon>Bacteria</taxon>
        <taxon>Pseudomonadati</taxon>
        <taxon>Pseudomonadota</taxon>
        <taxon>Betaproteobacteria</taxon>
        <taxon>Rhodocyclales</taxon>
        <taxon>Zoogloeaceae</taxon>
        <taxon>Thauera</taxon>
    </lineage>
</organism>
<reference evidence="1 2" key="1">
    <citation type="submission" date="2016-12" db="EMBL/GenBank/DDBJ databases">
        <title>Complete genome sequence of Thauera chlorobenzoica, a Betaproteobacterium degrading haloaromatics anaerobically to CO2 and halides.</title>
        <authorList>
            <person name="Goris T."/>
            <person name="Mergelsberg M."/>
            <person name="Boll M."/>
        </authorList>
    </citation>
    <scope>NUCLEOTIDE SEQUENCE [LARGE SCALE GENOMIC DNA]</scope>
    <source>
        <strain evidence="1 2">3CB1</strain>
    </source>
</reference>
<sequence length="336" mass="37094">MATLTLLESTREALDRVQQFDASTLSREADLGKQMNFSEAVAPSRALIDIYRRIPLTALDDFSDGQLNVISQQAQADFNVFEQILEFNATAANAASSRTSIINTLKTRRDQLFDQLWQYVAYGVARITDTSLLETQARATIQSIKDQSEKLTTQLHTAKSDADSALAEIRAVAAEQGVSQQAIHFKQEAEEQETLAATWLKYTYWFASAVGFFAVLSLFLHKVEWIRPESSAEMFQLISSKVLIFAVLGYLLLMASRNYATHKHNVVVNRHRQNALLTYRSLVEASGGAGTENIVLAHAASCIFSPQETGFSNGKGESVAGSKSVLELLTKTASKE</sequence>
<proteinExistence type="predicted"/>
<protein>
    <submittedName>
        <fullName evidence="1">Uncharacterized protein</fullName>
    </submittedName>
</protein>
<keyword evidence="2" id="KW-1185">Reference proteome</keyword>
<dbReference type="RefSeq" id="WP_075148695.1">
    <property type="nucleotide sequence ID" value="NZ_CP018839.1"/>
</dbReference>
<dbReference type="AlphaFoldDB" id="A0A1H5XQF8"/>
<dbReference type="Proteomes" id="UP000185739">
    <property type="component" value="Chromosome"/>
</dbReference>
<gene>
    <name evidence="1" type="ORF">Tchl_2495</name>
</gene>
<dbReference type="OrthoDB" id="5510751at2"/>
<name>A0A1H5XQF8_9RHOO</name>
<evidence type="ECO:0000313" key="2">
    <source>
        <dbReference type="Proteomes" id="UP000185739"/>
    </source>
</evidence>
<evidence type="ECO:0000313" key="1">
    <source>
        <dbReference type="EMBL" id="APR05322.1"/>
    </source>
</evidence>
<accession>A0A1H5XQF8</accession>
<dbReference type="KEGG" id="tcl:Tchl_2495"/>